<keyword evidence="2" id="KW-1185">Reference proteome</keyword>
<reference evidence="1 2" key="1">
    <citation type="submission" date="2020-02" db="EMBL/GenBank/DDBJ databases">
        <authorList>
            <person name="Kim H.M."/>
            <person name="Jeon C.O."/>
        </authorList>
    </citation>
    <scope>NUCLEOTIDE SEQUENCE [LARGE SCALE GENOMIC DNA]</scope>
    <source>
        <strain evidence="1 2">PeD5</strain>
    </source>
</reference>
<protein>
    <recommendedName>
        <fullName evidence="3">5-deoxy-glucuronate isomerase</fullName>
    </recommendedName>
</protein>
<dbReference type="Gene3D" id="2.60.120.10">
    <property type="entry name" value="Jelly Rolls"/>
    <property type="match status" value="1"/>
</dbReference>
<dbReference type="AlphaFoldDB" id="A0A6M1LL26"/>
<sequence>MAYDASDPRAALAAPASAPKAVTGPFTPAHYAKFYETAPQEEAEGVRTWYARGRNFIVAYSEVQPGAVFARDDQPDEYVLMLPDRGMEADITAGAETRTVEGYSLAFIPPGASRIVIRAAGRIVRLFTPRSTDLAERCSNAAGFVADDPRIPPLQDWPTPPDGFRIRSYTLDVPPEPGRFGKIWRCTTFMVNYLEPAAGPRDLTKLSPHHHDDFEQCSLILDGAYTHHIRWPWTTNMNHWQADEHEYCRGPSVTVIPPPSIHTSRAEEAGQMVDIFCPPRMDFSLKPGWVLNAADYPMKGG</sequence>
<reference evidence="1 2" key="2">
    <citation type="submission" date="2020-03" db="EMBL/GenBank/DDBJ databases">
        <title>Roseomonas stagni sp. nov., isolated from pond water in Japan.</title>
        <authorList>
            <person name="Furuhata K."/>
            <person name="Miyamoto H."/>
            <person name="Goto K."/>
        </authorList>
    </citation>
    <scope>NUCLEOTIDE SEQUENCE [LARGE SCALE GENOMIC DNA]</scope>
    <source>
        <strain evidence="1 2">PeD5</strain>
    </source>
</reference>
<evidence type="ECO:0000313" key="2">
    <source>
        <dbReference type="Proteomes" id="UP000475385"/>
    </source>
</evidence>
<comment type="caution">
    <text evidence="1">The sequence shown here is derived from an EMBL/GenBank/DDBJ whole genome shotgun (WGS) entry which is preliminary data.</text>
</comment>
<accession>A0A6M1LL26</accession>
<evidence type="ECO:0008006" key="3">
    <source>
        <dbReference type="Google" id="ProtNLM"/>
    </source>
</evidence>
<dbReference type="Proteomes" id="UP000475385">
    <property type="component" value="Unassembled WGS sequence"/>
</dbReference>
<dbReference type="RefSeq" id="WP_164694720.1">
    <property type="nucleotide sequence ID" value="NZ_JAAIKB010000004.1"/>
</dbReference>
<gene>
    <name evidence="1" type="ORF">G3576_12425</name>
</gene>
<name>A0A6M1LL26_9PROT</name>
<dbReference type="InterPro" id="IPR014710">
    <property type="entry name" value="RmlC-like_jellyroll"/>
</dbReference>
<evidence type="ECO:0000313" key="1">
    <source>
        <dbReference type="EMBL" id="NGM20822.1"/>
    </source>
</evidence>
<dbReference type="EMBL" id="JAAIKB010000004">
    <property type="protein sequence ID" value="NGM20822.1"/>
    <property type="molecule type" value="Genomic_DNA"/>
</dbReference>
<dbReference type="InterPro" id="IPR011051">
    <property type="entry name" value="RmlC_Cupin_sf"/>
</dbReference>
<proteinExistence type="predicted"/>
<dbReference type="SUPFAM" id="SSF51182">
    <property type="entry name" value="RmlC-like cupins"/>
    <property type="match status" value="1"/>
</dbReference>
<organism evidence="1 2">
    <name type="scientific">Falsiroseomonas algicola</name>
    <dbReference type="NCBI Taxonomy" id="2716930"/>
    <lineage>
        <taxon>Bacteria</taxon>
        <taxon>Pseudomonadati</taxon>
        <taxon>Pseudomonadota</taxon>
        <taxon>Alphaproteobacteria</taxon>
        <taxon>Acetobacterales</taxon>
        <taxon>Roseomonadaceae</taxon>
        <taxon>Falsiroseomonas</taxon>
    </lineage>
</organism>